<gene>
    <name evidence="2" type="ORF">NGM29_04595</name>
</gene>
<name>A0A9E7NCX8_9EURY</name>
<evidence type="ECO:0000256" key="1">
    <source>
        <dbReference type="SAM" id="MobiDB-lite"/>
    </source>
</evidence>
<feature type="region of interest" description="Disordered" evidence="1">
    <location>
        <begin position="204"/>
        <end position="224"/>
    </location>
</feature>
<keyword evidence="3" id="KW-1185">Reference proteome</keyword>
<dbReference type="AlphaFoldDB" id="A0A9E7NCX8"/>
<dbReference type="InterPro" id="IPR045396">
    <property type="entry name" value="DUF6517"/>
</dbReference>
<sequence length="224" mass="24143">MPAELPSSFRENWEPVGSRTEDVSISLLSITAKTTVYEHPGTPTIGDCDIQPRSLLGIDVDLSPSLSALGKSVEDVMSLAADPAKERFVSLLDEEGITVQDERSVTEFDRGDGTAGRWYVFETAHPAGDARIDTETHLAVWPAGDQFAMAGGTIPLEAPPEKVLEAEVGAEDAVDDVAEIEIHPEADRETIAAFVRARVRETVDSVEGPEEVDARAELDESVVD</sequence>
<dbReference type="Proteomes" id="UP001056855">
    <property type="component" value="Chromosome"/>
</dbReference>
<dbReference type="Pfam" id="PF20127">
    <property type="entry name" value="DUF6517"/>
    <property type="match status" value="1"/>
</dbReference>
<dbReference type="RefSeq" id="WP_254159236.1">
    <property type="nucleotide sequence ID" value="NZ_CP100355.1"/>
</dbReference>
<evidence type="ECO:0000313" key="3">
    <source>
        <dbReference type="Proteomes" id="UP001056855"/>
    </source>
</evidence>
<proteinExistence type="predicted"/>
<dbReference type="GeneID" id="73289299"/>
<accession>A0A9E7NCX8</accession>
<reference evidence="2" key="1">
    <citation type="submission" date="2022-06" db="EMBL/GenBank/DDBJ databases">
        <title>Diverse halophilic archaea isolated from saline environments.</title>
        <authorList>
            <person name="Cui H.-L."/>
        </authorList>
    </citation>
    <scope>NUCLEOTIDE SEQUENCE</scope>
    <source>
        <strain evidence="2">WLHS1</strain>
    </source>
</reference>
<protein>
    <submittedName>
        <fullName evidence="2">Uncharacterized protein</fullName>
    </submittedName>
</protein>
<organism evidence="2 3">
    <name type="scientific">Natronosalvus rutilus</name>
    <dbReference type="NCBI Taxonomy" id="2953753"/>
    <lineage>
        <taxon>Archaea</taxon>
        <taxon>Methanobacteriati</taxon>
        <taxon>Methanobacteriota</taxon>
        <taxon>Stenosarchaea group</taxon>
        <taxon>Halobacteria</taxon>
        <taxon>Halobacteriales</taxon>
        <taxon>Natrialbaceae</taxon>
        <taxon>Natronosalvus</taxon>
    </lineage>
</organism>
<evidence type="ECO:0000313" key="2">
    <source>
        <dbReference type="EMBL" id="UTF54558.1"/>
    </source>
</evidence>
<dbReference type="KEGG" id="sawl:NGM29_04595"/>
<dbReference type="EMBL" id="CP100355">
    <property type="protein sequence ID" value="UTF54558.1"/>
    <property type="molecule type" value="Genomic_DNA"/>
</dbReference>